<sequence>MNIKTALFLSTGILFVLQGCSAFETPPTEMPASSPMTVNEGSDDAVMSPHAPVQADTLRDEIEMLKAEVNTLKAKQAGIDRLLAIESELKTLIEQLTAYDNQQASYQEASAKQSTPASASSAPTHAPKDEPVANTPVISTRTFTVQLAAMSEQSKLMPTWQQIRRQRASILEGLQPHYHELTRGEGRLFRLSVGQFEQRQQADALCAQLKQQKTACVVGDYATQSLPL</sequence>
<name>A0ABT3AB53_9ALTE</name>
<dbReference type="Proteomes" id="UP001652504">
    <property type="component" value="Unassembled WGS sequence"/>
</dbReference>
<keyword evidence="6" id="KW-1185">Reference proteome</keyword>
<evidence type="ECO:0000313" key="6">
    <source>
        <dbReference type="Proteomes" id="UP001652504"/>
    </source>
</evidence>
<feature type="chain" id="PRO_5045485069" evidence="3">
    <location>
        <begin position="23"/>
        <end position="228"/>
    </location>
</feature>
<organism evidence="5 6">
    <name type="scientific">Fluctibacter corallii</name>
    <dbReference type="NCBI Taxonomy" id="2984329"/>
    <lineage>
        <taxon>Bacteria</taxon>
        <taxon>Pseudomonadati</taxon>
        <taxon>Pseudomonadota</taxon>
        <taxon>Gammaproteobacteria</taxon>
        <taxon>Alteromonadales</taxon>
        <taxon>Alteromonadaceae</taxon>
        <taxon>Fluctibacter</taxon>
    </lineage>
</organism>
<gene>
    <name evidence="5" type="ORF">OE749_14470</name>
</gene>
<keyword evidence="3" id="KW-0732">Signal</keyword>
<evidence type="ECO:0000256" key="2">
    <source>
        <dbReference type="SAM" id="MobiDB-lite"/>
    </source>
</evidence>
<proteinExistence type="predicted"/>
<dbReference type="InterPro" id="IPR007730">
    <property type="entry name" value="SPOR-like_dom"/>
</dbReference>
<keyword evidence="1" id="KW-0175">Coiled coil</keyword>
<evidence type="ECO:0000259" key="4">
    <source>
        <dbReference type="PROSITE" id="PS51724"/>
    </source>
</evidence>
<feature type="domain" description="SPOR" evidence="4">
    <location>
        <begin position="137"/>
        <end position="224"/>
    </location>
</feature>
<dbReference type="RefSeq" id="WP_263713177.1">
    <property type="nucleotide sequence ID" value="NZ_JAOWKX010000007.1"/>
</dbReference>
<evidence type="ECO:0000256" key="1">
    <source>
        <dbReference type="SAM" id="Coils"/>
    </source>
</evidence>
<comment type="caution">
    <text evidence="5">The sequence shown here is derived from an EMBL/GenBank/DDBJ whole genome shotgun (WGS) entry which is preliminary data.</text>
</comment>
<feature type="compositionally biased region" description="Low complexity" evidence="2">
    <location>
        <begin position="109"/>
        <end position="125"/>
    </location>
</feature>
<dbReference type="InterPro" id="IPR036680">
    <property type="entry name" value="SPOR-like_sf"/>
</dbReference>
<evidence type="ECO:0000313" key="5">
    <source>
        <dbReference type="EMBL" id="MCV2885900.1"/>
    </source>
</evidence>
<dbReference type="Pfam" id="PF05036">
    <property type="entry name" value="SPOR"/>
    <property type="match status" value="1"/>
</dbReference>
<accession>A0ABT3AB53</accession>
<feature type="coiled-coil region" evidence="1">
    <location>
        <begin position="55"/>
        <end position="102"/>
    </location>
</feature>
<dbReference type="Gene3D" id="3.30.70.1070">
    <property type="entry name" value="Sporulation related repeat"/>
    <property type="match status" value="1"/>
</dbReference>
<dbReference type="EMBL" id="JAOWKX010000007">
    <property type="protein sequence ID" value="MCV2885900.1"/>
    <property type="molecule type" value="Genomic_DNA"/>
</dbReference>
<reference evidence="5 6" key="1">
    <citation type="submission" date="2022-10" db="EMBL/GenBank/DDBJ databases">
        <title>Aestuariibacter sp. AA17 isolated from Montipora capitata coral fragment.</title>
        <authorList>
            <person name="Emsley S.A."/>
            <person name="Pfannmuller K.M."/>
            <person name="Loughran R.M."/>
            <person name="Shlafstein M."/>
            <person name="Papke E."/>
            <person name="Saw J.H."/>
            <person name="Ushijima B."/>
            <person name="Videau P."/>
        </authorList>
    </citation>
    <scope>NUCLEOTIDE SEQUENCE [LARGE SCALE GENOMIC DNA]</scope>
    <source>
        <strain evidence="5 6">AA17</strain>
    </source>
</reference>
<feature type="signal peptide" evidence="3">
    <location>
        <begin position="1"/>
        <end position="22"/>
    </location>
</feature>
<evidence type="ECO:0000256" key="3">
    <source>
        <dbReference type="SAM" id="SignalP"/>
    </source>
</evidence>
<feature type="region of interest" description="Disordered" evidence="2">
    <location>
        <begin position="107"/>
        <end position="135"/>
    </location>
</feature>
<dbReference type="PROSITE" id="PS51724">
    <property type="entry name" value="SPOR"/>
    <property type="match status" value="1"/>
</dbReference>
<dbReference type="PROSITE" id="PS51257">
    <property type="entry name" value="PROKAR_LIPOPROTEIN"/>
    <property type="match status" value="1"/>
</dbReference>
<protein>
    <submittedName>
        <fullName evidence="5">SPOR domain-containing protein</fullName>
    </submittedName>
</protein>
<dbReference type="SUPFAM" id="SSF110997">
    <property type="entry name" value="Sporulation related repeat"/>
    <property type="match status" value="1"/>
</dbReference>